<name>A0A2P6NV86_9EUKA</name>
<dbReference type="InterPro" id="IPR012435">
    <property type="entry name" value="TMEM144"/>
</dbReference>
<feature type="transmembrane region" description="Helical" evidence="8">
    <location>
        <begin position="880"/>
        <end position="900"/>
    </location>
</feature>
<feature type="transmembrane region" description="Helical" evidence="8">
    <location>
        <begin position="851"/>
        <end position="874"/>
    </location>
</feature>
<feature type="active site" description="Proton donor/acceptor" evidence="7">
    <location>
        <position position="344"/>
    </location>
</feature>
<dbReference type="AlphaFoldDB" id="A0A2P6NV86"/>
<evidence type="ECO:0000256" key="1">
    <source>
        <dbReference type="ARBA" id="ARBA00001947"/>
    </source>
</evidence>
<feature type="signal peptide" evidence="9">
    <location>
        <begin position="1"/>
        <end position="16"/>
    </location>
</feature>
<dbReference type="InterPro" id="IPR037185">
    <property type="entry name" value="EmrE-like"/>
</dbReference>
<dbReference type="Gene3D" id="3.40.630.10">
    <property type="entry name" value="Zn peptidases"/>
    <property type="match status" value="1"/>
</dbReference>
<feature type="transmembrane region" description="Helical" evidence="8">
    <location>
        <begin position="643"/>
        <end position="665"/>
    </location>
</feature>
<dbReference type="CDD" id="cd11308">
    <property type="entry name" value="Peptidase_M14NE-CP-C_like"/>
    <property type="match status" value="1"/>
</dbReference>
<feature type="transmembrane region" description="Helical" evidence="8">
    <location>
        <begin position="787"/>
        <end position="807"/>
    </location>
</feature>
<dbReference type="PROSITE" id="PS52035">
    <property type="entry name" value="PEPTIDASE_M14"/>
    <property type="match status" value="1"/>
</dbReference>
<comment type="caution">
    <text evidence="11">The sequence shown here is derived from an EMBL/GenBank/DDBJ whole genome shotgun (WGS) entry which is preliminary data.</text>
</comment>
<keyword evidence="12" id="KW-1185">Reference proteome</keyword>
<evidence type="ECO:0000256" key="5">
    <source>
        <dbReference type="ARBA" id="ARBA00022833"/>
    </source>
</evidence>
<gene>
    <name evidence="11" type="ORF">PROFUN_02619</name>
</gene>
<dbReference type="InterPro" id="IPR000834">
    <property type="entry name" value="Peptidase_M14"/>
</dbReference>
<evidence type="ECO:0000256" key="4">
    <source>
        <dbReference type="ARBA" id="ARBA00022801"/>
    </source>
</evidence>
<organism evidence="11 12">
    <name type="scientific">Planoprotostelium fungivorum</name>
    <dbReference type="NCBI Taxonomy" id="1890364"/>
    <lineage>
        <taxon>Eukaryota</taxon>
        <taxon>Amoebozoa</taxon>
        <taxon>Evosea</taxon>
        <taxon>Variosea</taxon>
        <taxon>Cavosteliida</taxon>
        <taxon>Cavosteliaceae</taxon>
        <taxon>Planoprotostelium</taxon>
    </lineage>
</organism>
<keyword evidence="8" id="KW-1133">Transmembrane helix</keyword>
<reference evidence="11 12" key="1">
    <citation type="journal article" date="2018" name="Genome Biol. Evol.">
        <title>Multiple Roots of Fruiting Body Formation in Amoebozoa.</title>
        <authorList>
            <person name="Hillmann F."/>
            <person name="Forbes G."/>
            <person name="Novohradska S."/>
            <person name="Ferling I."/>
            <person name="Riege K."/>
            <person name="Groth M."/>
            <person name="Westermann M."/>
            <person name="Marz M."/>
            <person name="Spaller T."/>
            <person name="Winckler T."/>
            <person name="Schaap P."/>
            <person name="Glockner G."/>
        </authorList>
    </citation>
    <scope>NUCLEOTIDE SEQUENCE [LARGE SCALE GENOMIC DNA]</scope>
    <source>
        <strain evidence="11 12">Jena</strain>
    </source>
</reference>
<dbReference type="SUPFAM" id="SSF49464">
    <property type="entry name" value="Carboxypeptidase regulatory domain-like"/>
    <property type="match status" value="1"/>
</dbReference>
<keyword evidence="8" id="KW-0472">Membrane</keyword>
<dbReference type="Pfam" id="PF00246">
    <property type="entry name" value="Peptidase_M14"/>
    <property type="match status" value="1"/>
</dbReference>
<comment type="similarity">
    <text evidence="2 7">Belongs to the peptidase M14 family.</text>
</comment>
<proteinExistence type="inferred from homology"/>
<evidence type="ECO:0000313" key="11">
    <source>
        <dbReference type="EMBL" id="PRP87882.1"/>
    </source>
</evidence>
<keyword evidence="8" id="KW-0812">Transmembrane</keyword>
<dbReference type="Pfam" id="PF13620">
    <property type="entry name" value="CarboxypepD_reg"/>
    <property type="match status" value="1"/>
</dbReference>
<keyword evidence="4" id="KW-0378">Hydrolase</keyword>
<evidence type="ECO:0000256" key="6">
    <source>
        <dbReference type="ARBA" id="ARBA00023180"/>
    </source>
</evidence>
<feature type="chain" id="PRO_5015156169" evidence="9">
    <location>
        <begin position="17"/>
        <end position="931"/>
    </location>
</feature>
<dbReference type="Gene3D" id="1.10.3730.20">
    <property type="match status" value="1"/>
</dbReference>
<sequence>MRNIILFLAVLACAAALRHESVAVLVKDEQHLQHLTKVVHARKRVEGSLEMEIVVTPKEKETLELHNFQLASIPPVVPETSIRTKRDVNSDDIAPHDYHDNNAIQSFFAELHKQYPDIASEAYSIGKSVQGQDIWAIDISENVEKKGKLEPEFKYVANMHGDETTGRELVLSFAHQLCSEYSKNNSRFVNFLQTTHISLVPTMNPDGFKLSQRENFRGIDLNRNFDDHFKKRQTAMQPEVEVMTRWIKSRHFVLSANFHGGAVVANYPWDGLSNGQFSQGNPSPCPDDDLFKNLASVYSENNSDMKNNHEFKDGITNGAAWYTLYGGMQDWNYVNADCFEITLEVSDNKYPPKNELAHYWELNKESMLSFAEQVHRGFKGVTTDAAGKPVAARVTVSGIDKDVRSRNGEYYRLLMPGTYSVTARSNGYPDLVQSVEVKEGQVARLDFVFGAENQTSQYSLRNVESSSAIDLGVQVFPNPDAESRFPYTVIVFGIFVVVAVIIFLVRNDRAKRFVSRHRETFAMFRRIDVFRQSLPRRLSTDTASENLTYRALFSVYKQTAALPPENAFSMAIDLSQLTEQQKGYAAVVGAILFFGSFAAAVPLKSRRVVKANVDPVVFQVYYSISIFLSSWIVLAWAHDEFRFTYYGFISAACWVPASILSIFAINHLGMSVAVGVWAGVTIVVSFIWGAFLDGVQSPRYSYSGIAVLVVGVLLLSLSSSEFVANLGKKKKDQNSTVYTPAYSPIHETSPLLHGEDKPKAINVDGSRGSYNDEPALPIGEPKKNSTIGFICAVLLGAMNGSMLVPMRGAPKDIVITFVISFSIGVLAITPVCALAYFLFRRQRPVWHVRVALVPGLLTGLIWSIGNGFSIYATTYLGLKLGFPLTQLALVVSGLWGIIVFREVTALASLVWWFVSLLVVGGGVALMVLATI</sequence>
<dbReference type="GO" id="GO:0008270">
    <property type="term" value="F:zinc ion binding"/>
    <property type="evidence" value="ECO:0007669"/>
    <property type="project" value="InterPro"/>
</dbReference>
<dbReference type="STRING" id="1890364.A0A2P6NV86"/>
<evidence type="ECO:0000256" key="2">
    <source>
        <dbReference type="ARBA" id="ARBA00005988"/>
    </source>
</evidence>
<dbReference type="InterPro" id="IPR057247">
    <property type="entry name" value="CARBOXYPEPT_ZN_2"/>
</dbReference>
<accession>A0A2P6NV86</accession>
<evidence type="ECO:0000256" key="8">
    <source>
        <dbReference type="SAM" id="Phobius"/>
    </source>
</evidence>
<dbReference type="GO" id="GO:0004181">
    <property type="term" value="F:metallocarboxypeptidase activity"/>
    <property type="evidence" value="ECO:0007669"/>
    <property type="project" value="InterPro"/>
</dbReference>
<dbReference type="OrthoDB" id="10249045at2759"/>
<feature type="transmembrane region" description="Helical" evidence="8">
    <location>
        <begin position="672"/>
        <end position="691"/>
    </location>
</feature>
<dbReference type="GO" id="GO:0016485">
    <property type="term" value="P:protein processing"/>
    <property type="evidence" value="ECO:0007669"/>
    <property type="project" value="TreeGrafter"/>
</dbReference>
<dbReference type="Pfam" id="PF07857">
    <property type="entry name" value="TMEM144"/>
    <property type="match status" value="1"/>
</dbReference>
<keyword evidence="9" id="KW-0732">Signal</keyword>
<keyword evidence="6" id="KW-0325">Glycoprotein</keyword>
<dbReference type="GO" id="GO:0006518">
    <property type="term" value="P:peptide metabolic process"/>
    <property type="evidence" value="ECO:0007669"/>
    <property type="project" value="TreeGrafter"/>
</dbReference>
<protein>
    <submittedName>
        <fullName evidence="11">Zinc carboxypeptidase</fullName>
    </submittedName>
</protein>
<dbReference type="InParanoid" id="A0A2P6NV86"/>
<evidence type="ECO:0000313" key="12">
    <source>
        <dbReference type="Proteomes" id="UP000241769"/>
    </source>
</evidence>
<dbReference type="PRINTS" id="PR00765">
    <property type="entry name" value="CRBOXYPTASEA"/>
</dbReference>
<dbReference type="EMBL" id="MDYQ01000016">
    <property type="protein sequence ID" value="PRP87882.1"/>
    <property type="molecule type" value="Genomic_DNA"/>
</dbReference>
<keyword evidence="11" id="KW-0645">Protease</keyword>
<dbReference type="InterPro" id="IPR008969">
    <property type="entry name" value="CarboxyPept-like_regulatory"/>
</dbReference>
<evidence type="ECO:0000256" key="3">
    <source>
        <dbReference type="ARBA" id="ARBA00022723"/>
    </source>
</evidence>
<comment type="cofactor">
    <cofactor evidence="1">
        <name>Zn(2+)</name>
        <dbReference type="ChEBI" id="CHEBI:29105"/>
    </cofactor>
</comment>
<dbReference type="PANTHER" id="PTHR11532:SF57">
    <property type="entry name" value="CARBOXYPEPTIDASE D, B"/>
    <property type="match status" value="1"/>
</dbReference>
<feature type="transmembrane region" description="Helical" evidence="8">
    <location>
        <begin position="703"/>
        <end position="724"/>
    </location>
</feature>
<evidence type="ECO:0000256" key="7">
    <source>
        <dbReference type="PROSITE-ProRule" id="PRU01379"/>
    </source>
</evidence>
<feature type="transmembrane region" description="Helical" evidence="8">
    <location>
        <begin position="485"/>
        <end position="505"/>
    </location>
</feature>
<dbReference type="GO" id="GO:0005615">
    <property type="term" value="C:extracellular space"/>
    <property type="evidence" value="ECO:0007669"/>
    <property type="project" value="TreeGrafter"/>
</dbReference>
<keyword evidence="5" id="KW-0862">Zinc</keyword>
<dbReference type="SUPFAM" id="SSF103481">
    <property type="entry name" value="Multidrug resistance efflux transporter EmrE"/>
    <property type="match status" value="1"/>
</dbReference>
<dbReference type="InterPro" id="IPR050753">
    <property type="entry name" value="Peptidase_M14_domain"/>
</dbReference>
<dbReference type="SUPFAM" id="SSF53187">
    <property type="entry name" value="Zn-dependent exopeptidases"/>
    <property type="match status" value="1"/>
</dbReference>
<keyword evidence="11" id="KW-0121">Carboxypeptidase</keyword>
<dbReference type="Proteomes" id="UP000241769">
    <property type="component" value="Unassembled WGS sequence"/>
</dbReference>
<feature type="transmembrane region" description="Helical" evidence="8">
    <location>
        <begin position="813"/>
        <end position="839"/>
    </location>
</feature>
<dbReference type="SMART" id="SM00631">
    <property type="entry name" value="Zn_pept"/>
    <property type="match status" value="1"/>
</dbReference>
<feature type="domain" description="Peptidase M14" evidence="10">
    <location>
        <begin position="97"/>
        <end position="374"/>
    </location>
</feature>
<feature type="transmembrane region" description="Helical" evidence="8">
    <location>
        <begin position="616"/>
        <end position="637"/>
    </location>
</feature>
<dbReference type="PROSITE" id="PS00133">
    <property type="entry name" value="CARBOXYPEPT_ZN_2"/>
    <property type="match status" value="1"/>
</dbReference>
<evidence type="ECO:0000256" key="9">
    <source>
        <dbReference type="SAM" id="SignalP"/>
    </source>
</evidence>
<dbReference type="PANTHER" id="PTHR11532">
    <property type="entry name" value="PROTEASE M14 CARBOXYPEPTIDASE"/>
    <property type="match status" value="1"/>
</dbReference>
<evidence type="ECO:0000259" key="10">
    <source>
        <dbReference type="PROSITE" id="PS52035"/>
    </source>
</evidence>
<dbReference type="Gene3D" id="2.60.40.1120">
    <property type="entry name" value="Carboxypeptidase-like, regulatory domain"/>
    <property type="match status" value="1"/>
</dbReference>
<feature type="transmembrane region" description="Helical" evidence="8">
    <location>
        <begin position="909"/>
        <end position="929"/>
    </location>
</feature>
<keyword evidence="3" id="KW-0479">Metal-binding</keyword>